<keyword evidence="3 4" id="KW-0479">Metal-binding</keyword>
<dbReference type="EMBL" id="VUNQ01000008">
    <property type="protein sequence ID" value="MSU00875.1"/>
    <property type="molecule type" value="Genomic_DNA"/>
</dbReference>
<dbReference type="InterPro" id="IPR036069">
    <property type="entry name" value="DUF34/NIF3_sf"/>
</dbReference>
<feature type="binding site" evidence="4">
    <location>
        <position position="64"/>
    </location>
    <ligand>
        <name>a divalent metal cation</name>
        <dbReference type="ChEBI" id="CHEBI:60240"/>
        <label>2</label>
    </ligand>
</feature>
<comment type="similarity">
    <text evidence="1">Belongs to the GTP cyclohydrolase I type 2/NIF3 family.</text>
</comment>
<sequence>MKLKEIEQYILGLFTTGDNENFHEESGITVRGTEDIKRVGYCTNLTLETIEEARKNNVDLIVTHHDAWEFIYGLKESCKEKLLEYSISHYFNHLPLDDSDFGTNNSLIEKLGLEIIEKTHKEEGFFCGRVAEFREPINFKDLVERIEIVLEEPVQSWQFNDREIKRVGLVCGGGGFTTDVREAVERNCDVYITGEKVLYTIEYAKFVGINLIVGSHTFTEVFGIQSLAKKIKDKYKDIEIVRLKEEHLETTQNSI</sequence>
<evidence type="ECO:0000256" key="4">
    <source>
        <dbReference type="PIRSR" id="PIRSR602678-1"/>
    </source>
</evidence>
<feature type="binding site" evidence="4">
    <location>
        <position position="220"/>
    </location>
    <ligand>
        <name>a divalent metal cation</name>
        <dbReference type="ChEBI" id="CHEBI:60240"/>
        <label>1</label>
    </ligand>
</feature>
<name>A0A6N7XWL8_9FIRM</name>
<dbReference type="PANTHER" id="PTHR13799">
    <property type="entry name" value="NGG1 INTERACTING FACTOR 3"/>
    <property type="match status" value="1"/>
</dbReference>
<dbReference type="Proteomes" id="UP000469523">
    <property type="component" value="Unassembled WGS sequence"/>
</dbReference>
<organism evidence="5 6">
    <name type="scientific">Tissierella pigra</name>
    <dbReference type="NCBI Taxonomy" id="2607614"/>
    <lineage>
        <taxon>Bacteria</taxon>
        <taxon>Bacillati</taxon>
        <taxon>Bacillota</taxon>
        <taxon>Tissierellia</taxon>
        <taxon>Tissierellales</taxon>
        <taxon>Tissierellaceae</taxon>
        <taxon>Tissierella</taxon>
    </lineage>
</organism>
<dbReference type="PANTHER" id="PTHR13799:SF14">
    <property type="entry name" value="GTP CYCLOHYDROLASE 1 TYPE 2 HOMOLOG"/>
    <property type="match status" value="1"/>
</dbReference>
<evidence type="ECO:0000313" key="6">
    <source>
        <dbReference type="Proteomes" id="UP000469523"/>
    </source>
</evidence>
<accession>A0A6N7XWL8</accession>
<evidence type="ECO:0000313" key="5">
    <source>
        <dbReference type="EMBL" id="MSU00875.1"/>
    </source>
</evidence>
<feature type="binding site" evidence="4">
    <location>
        <position position="65"/>
    </location>
    <ligand>
        <name>a divalent metal cation</name>
        <dbReference type="ChEBI" id="CHEBI:60240"/>
        <label>1</label>
    </ligand>
</feature>
<comment type="caution">
    <text evidence="5">The sequence shown here is derived from an EMBL/GenBank/DDBJ whole genome shotgun (WGS) entry which is preliminary data.</text>
</comment>
<dbReference type="NCBIfam" id="TIGR00486">
    <property type="entry name" value="YbgI_SA1388"/>
    <property type="match status" value="1"/>
</dbReference>
<dbReference type="GO" id="GO:0046872">
    <property type="term" value="F:metal ion binding"/>
    <property type="evidence" value="ECO:0007669"/>
    <property type="project" value="UniProtKB-KW"/>
</dbReference>
<dbReference type="SUPFAM" id="SSF102705">
    <property type="entry name" value="NIF3 (NGG1p interacting factor 3)-like"/>
    <property type="match status" value="1"/>
</dbReference>
<keyword evidence="6" id="KW-1185">Reference proteome</keyword>
<dbReference type="Pfam" id="PF01784">
    <property type="entry name" value="DUF34_NIF3"/>
    <property type="match status" value="1"/>
</dbReference>
<protein>
    <recommendedName>
        <fullName evidence="2">GTP cyclohydrolase 1 type 2 homolog</fullName>
    </recommendedName>
</protein>
<dbReference type="GO" id="GO:0005737">
    <property type="term" value="C:cytoplasm"/>
    <property type="evidence" value="ECO:0007669"/>
    <property type="project" value="TreeGrafter"/>
</dbReference>
<dbReference type="Gene3D" id="3.40.1390.30">
    <property type="entry name" value="NIF3 (NGG1p interacting factor 3)-like"/>
    <property type="match status" value="2"/>
</dbReference>
<evidence type="ECO:0000256" key="1">
    <source>
        <dbReference type="ARBA" id="ARBA00006964"/>
    </source>
</evidence>
<dbReference type="AlphaFoldDB" id="A0A6N7XWL8"/>
<proteinExistence type="inferred from homology"/>
<reference evidence="5 6" key="1">
    <citation type="submission" date="2019-09" db="EMBL/GenBank/DDBJ databases">
        <title>In-depth cultivation of the pig gut microbiome towards novel bacterial diversity and tailored functional studies.</title>
        <authorList>
            <person name="Wylensek D."/>
            <person name="Hitch T.C.A."/>
            <person name="Clavel T."/>
        </authorList>
    </citation>
    <scope>NUCLEOTIDE SEQUENCE [LARGE SCALE GENOMIC DNA]</scope>
    <source>
        <strain evidence="5 6">WCA3-693-APC-4?</strain>
    </source>
</reference>
<evidence type="ECO:0000256" key="3">
    <source>
        <dbReference type="ARBA" id="ARBA00022723"/>
    </source>
</evidence>
<gene>
    <name evidence="5" type="ORF">FYJ83_05260</name>
</gene>
<dbReference type="RefSeq" id="WP_154439296.1">
    <property type="nucleotide sequence ID" value="NZ_JAHLPJ010000001.1"/>
</dbReference>
<evidence type="ECO:0000256" key="2">
    <source>
        <dbReference type="ARBA" id="ARBA00022112"/>
    </source>
</evidence>
<dbReference type="InterPro" id="IPR002678">
    <property type="entry name" value="DUF34/NIF3"/>
</dbReference>
<feature type="binding site" evidence="4">
    <location>
        <position position="97"/>
    </location>
    <ligand>
        <name>a divalent metal cation</name>
        <dbReference type="ChEBI" id="CHEBI:60240"/>
        <label>1</label>
    </ligand>
</feature>
<feature type="binding site" evidence="4">
    <location>
        <position position="216"/>
    </location>
    <ligand>
        <name>a divalent metal cation</name>
        <dbReference type="ChEBI" id="CHEBI:60240"/>
        <label>1</label>
    </ligand>
</feature>